<name>A0A162T492_9CLOT</name>
<organism evidence="2 3">
    <name type="scientific">Clostridium magnum DSM 2767</name>
    <dbReference type="NCBI Taxonomy" id="1121326"/>
    <lineage>
        <taxon>Bacteria</taxon>
        <taxon>Bacillati</taxon>
        <taxon>Bacillota</taxon>
        <taxon>Clostridia</taxon>
        <taxon>Eubacteriales</taxon>
        <taxon>Clostridiaceae</taxon>
        <taxon>Clostridium</taxon>
    </lineage>
</organism>
<dbReference type="Proteomes" id="UP000076603">
    <property type="component" value="Unassembled WGS sequence"/>
</dbReference>
<feature type="transmembrane region" description="Helical" evidence="1">
    <location>
        <begin position="39"/>
        <end position="59"/>
    </location>
</feature>
<dbReference type="EMBL" id="LWAE01000002">
    <property type="protein sequence ID" value="KZL92224.1"/>
    <property type="molecule type" value="Genomic_DNA"/>
</dbReference>
<keyword evidence="3" id="KW-1185">Reference proteome</keyword>
<accession>A0A162T492</accession>
<dbReference type="AlphaFoldDB" id="A0A162T492"/>
<keyword evidence="1" id="KW-0812">Transmembrane</keyword>
<sequence length="64" mass="7264">MQWDFGDIIQNMNCRIGKLLVNVKAVNNMYLSTAFISKIYYLVGNLIVTLMPLLGLFSIDILPL</sequence>
<evidence type="ECO:0000313" key="3">
    <source>
        <dbReference type="Proteomes" id="UP000076603"/>
    </source>
</evidence>
<protein>
    <submittedName>
        <fullName evidence="2">Uncharacterized protein</fullName>
    </submittedName>
</protein>
<evidence type="ECO:0000313" key="2">
    <source>
        <dbReference type="EMBL" id="KZL92224.1"/>
    </source>
</evidence>
<dbReference type="STRING" id="1121326.CLMAG_20330"/>
<gene>
    <name evidence="2" type="ORF">CLMAG_20330</name>
</gene>
<comment type="caution">
    <text evidence="2">The sequence shown here is derived from an EMBL/GenBank/DDBJ whole genome shotgun (WGS) entry which is preliminary data.</text>
</comment>
<keyword evidence="1" id="KW-1133">Transmembrane helix</keyword>
<proteinExistence type="predicted"/>
<reference evidence="2 3" key="1">
    <citation type="submission" date="2016-04" db="EMBL/GenBank/DDBJ databases">
        <title>Genome sequence of Clostridium magnum DSM 2767.</title>
        <authorList>
            <person name="Poehlein A."/>
            <person name="Uhlig R."/>
            <person name="Fischer R."/>
            <person name="Bahl H."/>
            <person name="Daniel R."/>
        </authorList>
    </citation>
    <scope>NUCLEOTIDE SEQUENCE [LARGE SCALE GENOMIC DNA]</scope>
    <source>
        <strain evidence="2 3">DSM 2767</strain>
    </source>
</reference>
<keyword evidence="1" id="KW-0472">Membrane</keyword>
<evidence type="ECO:0000256" key="1">
    <source>
        <dbReference type="SAM" id="Phobius"/>
    </source>
</evidence>